<dbReference type="AlphaFoldDB" id="A0A0E9XUH5"/>
<evidence type="ECO:0000313" key="1">
    <source>
        <dbReference type="EMBL" id="JAI05521.1"/>
    </source>
</evidence>
<protein>
    <submittedName>
        <fullName evidence="1">Uncharacterized protein</fullName>
    </submittedName>
</protein>
<proteinExistence type="predicted"/>
<sequence>MFFSSPSFYPLSSQVSFRYRLCQVIIPTKFSM</sequence>
<dbReference type="EMBL" id="GBXM01003057">
    <property type="protein sequence ID" value="JAI05521.1"/>
    <property type="molecule type" value="Transcribed_RNA"/>
</dbReference>
<reference evidence="1" key="2">
    <citation type="journal article" date="2015" name="Fish Shellfish Immunol.">
        <title>Early steps in the European eel (Anguilla anguilla)-Vibrio vulnificus interaction in the gills: Role of the RtxA13 toxin.</title>
        <authorList>
            <person name="Callol A."/>
            <person name="Pajuelo D."/>
            <person name="Ebbesson L."/>
            <person name="Teles M."/>
            <person name="MacKenzie S."/>
            <person name="Amaro C."/>
        </authorList>
    </citation>
    <scope>NUCLEOTIDE SEQUENCE</scope>
</reference>
<accession>A0A0E9XUH5</accession>
<reference evidence="1" key="1">
    <citation type="submission" date="2014-11" db="EMBL/GenBank/DDBJ databases">
        <authorList>
            <person name="Amaro Gonzalez C."/>
        </authorList>
    </citation>
    <scope>NUCLEOTIDE SEQUENCE</scope>
</reference>
<organism evidence="1">
    <name type="scientific">Anguilla anguilla</name>
    <name type="common">European freshwater eel</name>
    <name type="synonym">Muraena anguilla</name>
    <dbReference type="NCBI Taxonomy" id="7936"/>
    <lineage>
        <taxon>Eukaryota</taxon>
        <taxon>Metazoa</taxon>
        <taxon>Chordata</taxon>
        <taxon>Craniata</taxon>
        <taxon>Vertebrata</taxon>
        <taxon>Euteleostomi</taxon>
        <taxon>Actinopterygii</taxon>
        <taxon>Neopterygii</taxon>
        <taxon>Teleostei</taxon>
        <taxon>Anguilliformes</taxon>
        <taxon>Anguillidae</taxon>
        <taxon>Anguilla</taxon>
    </lineage>
</organism>
<name>A0A0E9XUH5_ANGAN</name>